<dbReference type="EC" id="6.3.4.13" evidence="4 12"/>
<organism evidence="15 16">
    <name type="scientific">Wolbachia pipientis</name>
    <dbReference type="NCBI Taxonomy" id="955"/>
    <lineage>
        <taxon>Bacteria</taxon>
        <taxon>Pseudomonadati</taxon>
        <taxon>Pseudomonadota</taxon>
        <taxon>Alphaproteobacteria</taxon>
        <taxon>Rickettsiales</taxon>
        <taxon>Anaplasmataceae</taxon>
        <taxon>Wolbachieae</taxon>
        <taxon>Wolbachia</taxon>
    </lineage>
</organism>
<comment type="catalytic activity">
    <reaction evidence="12">
        <text>5-phospho-beta-D-ribosylamine + glycine + ATP = N(1)-(5-phospho-beta-D-ribosyl)glycinamide + ADP + phosphate + H(+)</text>
        <dbReference type="Rhea" id="RHEA:17453"/>
        <dbReference type="ChEBI" id="CHEBI:15378"/>
        <dbReference type="ChEBI" id="CHEBI:30616"/>
        <dbReference type="ChEBI" id="CHEBI:43474"/>
        <dbReference type="ChEBI" id="CHEBI:57305"/>
        <dbReference type="ChEBI" id="CHEBI:58681"/>
        <dbReference type="ChEBI" id="CHEBI:143788"/>
        <dbReference type="ChEBI" id="CHEBI:456216"/>
        <dbReference type="EC" id="6.3.4.13"/>
    </reaction>
</comment>
<evidence type="ECO:0000256" key="3">
    <source>
        <dbReference type="ARBA" id="ARBA00005174"/>
    </source>
</evidence>
<dbReference type="InterPro" id="IPR000115">
    <property type="entry name" value="PRibGlycinamide_synth"/>
</dbReference>
<dbReference type="InterPro" id="IPR020561">
    <property type="entry name" value="PRibGlycinamid_synth_ATP-grasp"/>
</dbReference>
<dbReference type="Gene3D" id="3.90.600.10">
    <property type="entry name" value="Phosphoribosylglycinamide synthetase, C-terminal domain"/>
    <property type="match status" value="1"/>
</dbReference>
<dbReference type="Gene3D" id="3.30.470.20">
    <property type="entry name" value="ATP-grasp fold, B domain"/>
    <property type="match status" value="1"/>
</dbReference>
<dbReference type="SUPFAM" id="SSF51246">
    <property type="entry name" value="Rudiment single hybrid motif"/>
    <property type="match status" value="1"/>
</dbReference>
<dbReference type="SMART" id="SM01209">
    <property type="entry name" value="GARS_A"/>
    <property type="match status" value="1"/>
</dbReference>
<comment type="cofactor">
    <cofactor evidence="2">
        <name>Mg(2+)</name>
        <dbReference type="ChEBI" id="CHEBI:18420"/>
    </cofactor>
</comment>
<dbReference type="GO" id="GO:0004637">
    <property type="term" value="F:phosphoribosylamine-glycine ligase activity"/>
    <property type="evidence" value="ECO:0007669"/>
    <property type="project" value="UniProtKB-UniRule"/>
</dbReference>
<name>A0A1E7QKS9_WOLPI</name>
<reference evidence="15 16" key="1">
    <citation type="submission" date="2016-09" db="EMBL/GenBank/DDBJ databases">
        <title>Genomic evidence for plant-parasitic nematodes as the earliest Wolbachia hosts.</title>
        <authorList>
            <person name="Brown A.M."/>
            <person name="Wasala S.K."/>
            <person name="Howe D.K."/>
            <person name="Peetz A.B."/>
            <person name="Zasada I.A."/>
            <person name="Denver D.R."/>
        </authorList>
    </citation>
    <scope>NUCLEOTIDE SEQUENCE [LARGE SCALE GENOMIC DNA]</scope>
    <source>
        <strain evidence="16">wPpe</strain>
    </source>
</reference>
<dbReference type="GO" id="GO:0006189">
    <property type="term" value="P:'de novo' IMP biosynthetic process"/>
    <property type="evidence" value="ECO:0007669"/>
    <property type="project" value="UniProtKB-UniRule"/>
</dbReference>
<keyword evidence="16" id="KW-1185">Reference proteome</keyword>
<evidence type="ECO:0000256" key="13">
    <source>
        <dbReference type="PROSITE-ProRule" id="PRU00409"/>
    </source>
</evidence>
<proteinExistence type="inferred from homology"/>
<evidence type="ECO:0000256" key="11">
    <source>
        <dbReference type="ARBA" id="ARBA00042864"/>
    </source>
</evidence>
<dbReference type="InterPro" id="IPR037123">
    <property type="entry name" value="PRibGlycinamide_synth_C_sf"/>
</dbReference>
<dbReference type="UniPathway" id="UPA00074">
    <property type="reaction ID" value="UER00125"/>
</dbReference>
<dbReference type="EMBL" id="MJMG01000001">
    <property type="protein sequence ID" value="OEY87085.1"/>
    <property type="molecule type" value="Genomic_DNA"/>
</dbReference>
<evidence type="ECO:0000313" key="15">
    <source>
        <dbReference type="EMBL" id="OEY87085.1"/>
    </source>
</evidence>
<dbReference type="InterPro" id="IPR020562">
    <property type="entry name" value="PRibGlycinamide_synth_N"/>
</dbReference>
<keyword evidence="7 12" id="KW-0658">Purine biosynthesis</keyword>
<dbReference type="InterPro" id="IPR016185">
    <property type="entry name" value="PreATP-grasp_dom_sf"/>
</dbReference>
<dbReference type="SUPFAM" id="SSF56059">
    <property type="entry name" value="Glutathione synthetase ATP-binding domain-like"/>
    <property type="match status" value="1"/>
</dbReference>
<evidence type="ECO:0000256" key="1">
    <source>
        <dbReference type="ARBA" id="ARBA00001936"/>
    </source>
</evidence>
<dbReference type="Gene3D" id="3.40.50.20">
    <property type="match status" value="1"/>
</dbReference>
<accession>A0A1E7QKS9</accession>
<evidence type="ECO:0000256" key="12">
    <source>
        <dbReference type="HAMAP-Rule" id="MF_00138"/>
    </source>
</evidence>
<dbReference type="PANTHER" id="PTHR43472:SF1">
    <property type="entry name" value="PHOSPHORIBOSYLAMINE--GLYCINE LIGASE, CHLOROPLASTIC"/>
    <property type="match status" value="1"/>
</dbReference>
<dbReference type="SMART" id="SM01210">
    <property type="entry name" value="GARS_C"/>
    <property type="match status" value="1"/>
</dbReference>
<feature type="domain" description="ATP-grasp" evidence="14">
    <location>
        <begin position="107"/>
        <end position="315"/>
    </location>
</feature>
<evidence type="ECO:0000256" key="7">
    <source>
        <dbReference type="ARBA" id="ARBA00022755"/>
    </source>
</evidence>
<dbReference type="PROSITE" id="PS50975">
    <property type="entry name" value="ATP_GRASP"/>
    <property type="match status" value="1"/>
</dbReference>
<evidence type="ECO:0000259" key="14">
    <source>
        <dbReference type="PROSITE" id="PS50975"/>
    </source>
</evidence>
<evidence type="ECO:0000256" key="4">
    <source>
        <dbReference type="ARBA" id="ARBA00013255"/>
    </source>
</evidence>
<dbReference type="GO" id="GO:0005524">
    <property type="term" value="F:ATP binding"/>
    <property type="evidence" value="ECO:0007669"/>
    <property type="project" value="UniProtKB-UniRule"/>
</dbReference>
<protein>
    <recommendedName>
        <fullName evidence="4 12">Phosphoribosylamine--glycine ligase</fullName>
        <ecNumber evidence="4 12">6.3.4.13</ecNumber>
    </recommendedName>
    <alternativeName>
        <fullName evidence="12">GARS</fullName>
    </alternativeName>
    <alternativeName>
        <fullName evidence="10 12">Glycinamide ribonucleotide synthetase</fullName>
    </alternativeName>
    <alternativeName>
        <fullName evidence="11 12">Phosphoribosylglycinamide synthetase</fullName>
    </alternativeName>
</protein>
<dbReference type="HAMAP" id="MF_00138">
    <property type="entry name" value="GARS"/>
    <property type="match status" value="1"/>
</dbReference>
<evidence type="ECO:0000256" key="5">
    <source>
        <dbReference type="ARBA" id="ARBA00022598"/>
    </source>
</evidence>
<dbReference type="OrthoDB" id="9807240at2"/>
<sequence length="420" mass="46212">MKVLVIGSGGREHAILWSLSKSPLLTQLYVASGRQAMQNLATLVNIDIDDPIDVVQFCKRENIGLVVIGPEKQIINGLSDSLAAEDINVFAPSKAAAKLEAEKSFTKELCKQYGIPTAKYGYFIDESLAKNFIRNNKIRCPLVVKANGLAAGKGVIICNTEDEAFSAIDLMLVEKKFGKSGEEIIIEEFLVGEEISFFVFIDGVKTTVLGCARDYKRILENNKGSNTGGMGSCSSPLMMSKNMEQKIIERIIHPTVQALANMGTPYRGVLFAGLMITKDGPKLLEYNVRFGDPETQVILPRLECDLLELMLSITQQKLNINTVKLNNTSTVCVVVVSKGYPDDYKTGTVIKGLDQIEGMHDVLVFHAGTQRDMEGNWVADSGRVLNIVAYGKTIEEAKGKVYSALSFLEWPEGFFRYDIG</sequence>
<dbReference type="InterPro" id="IPR013815">
    <property type="entry name" value="ATP_grasp_subdomain_1"/>
</dbReference>
<dbReference type="InterPro" id="IPR011054">
    <property type="entry name" value="Rudment_hybrid_motif"/>
</dbReference>
<comment type="caution">
    <text evidence="15">The sequence shown here is derived from an EMBL/GenBank/DDBJ whole genome shotgun (WGS) entry which is preliminary data.</text>
</comment>
<comment type="pathway">
    <text evidence="3 12">Purine metabolism; IMP biosynthesis via de novo pathway; N(1)-(5-phospho-D-ribosyl)glycinamide from 5-phospho-alpha-D-ribose 1-diphosphate: step 2/2.</text>
</comment>
<keyword evidence="5 12" id="KW-0436">Ligase</keyword>
<dbReference type="InterPro" id="IPR011761">
    <property type="entry name" value="ATP-grasp"/>
</dbReference>
<dbReference type="NCBIfam" id="TIGR00877">
    <property type="entry name" value="purD"/>
    <property type="match status" value="1"/>
</dbReference>
<evidence type="ECO:0000256" key="10">
    <source>
        <dbReference type="ARBA" id="ARBA00042242"/>
    </source>
</evidence>
<gene>
    <name evidence="12" type="primary">purD</name>
    <name evidence="15" type="ORF">BIY23_01190</name>
</gene>
<dbReference type="RefSeq" id="WP_070064735.1">
    <property type="nucleotide sequence ID" value="NZ_MJMG01000001.1"/>
</dbReference>
<dbReference type="Pfam" id="PF02844">
    <property type="entry name" value="GARS_N"/>
    <property type="match status" value="1"/>
</dbReference>
<dbReference type="InterPro" id="IPR020559">
    <property type="entry name" value="PRibGlycinamide_synth_CS"/>
</dbReference>
<dbReference type="Proteomes" id="UP000175679">
    <property type="component" value="Unassembled WGS sequence"/>
</dbReference>
<dbReference type="Gene3D" id="3.30.1490.20">
    <property type="entry name" value="ATP-grasp fold, A domain"/>
    <property type="match status" value="1"/>
</dbReference>
<keyword evidence="8 13" id="KW-0067">ATP-binding</keyword>
<dbReference type="GO" id="GO:0046872">
    <property type="term" value="F:metal ion binding"/>
    <property type="evidence" value="ECO:0007669"/>
    <property type="project" value="InterPro"/>
</dbReference>
<dbReference type="GO" id="GO:0009113">
    <property type="term" value="P:purine nucleobase biosynthetic process"/>
    <property type="evidence" value="ECO:0007669"/>
    <property type="project" value="InterPro"/>
</dbReference>
<dbReference type="PROSITE" id="PS00184">
    <property type="entry name" value="GARS"/>
    <property type="match status" value="1"/>
</dbReference>
<evidence type="ECO:0000313" key="16">
    <source>
        <dbReference type="Proteomes" id="UP000175679"/>
    </source>
</evidence>
<dbReference type="PANTHER" id="PTHR43472">
    <property type="entry name" value="PHOSPHORIBOSYLAMINE--GLYCINE LIGASE"/>
    <property type="match status" value="1"/>
</dbReference>
<dbReference type="Pfam" id="PF01071">
    <property type="entry name" value="GARS_A"/>
    <property type="match status" value="1"/>
</dbReference>
<comment type="cofactor">
    <cofactor evidence="1">
        <name>Mn(2+)</name>
        <dbReference type="ChEBI" id="CHEBI:29035"/>
    </cofactor>
</comment>
<dbReference type="SUPFAM" id="SSF52440">
    <property type="entry name" value="PreATP-grasp domain"/>
    <property type="match status" value="1"/>
</dbReference>
<dbReference type="InterPro" id="IPR020560">
    <property type="entry name" value="PRibGlycinamide_synth_C-dom"/>
</dbReference>
<evidence type="ECO:0000256" key="6">
    <source>
        <dbReference type="ARBA" id="ARBA00022741"/>
    </source>
</evidence>
<keyword evidence="6 13" id="KW-0547">Nucleotide-binding</keyword>
<evidence type="ECO:0000256" key="8">
    <source>
        <dbReference type="ARBA" id="ARBA00022840"/>
    </source>
</evidence>
<dbReference type="AlphaFoldDB" id="A0A1E7QKS9"/>
<evidence type="ECO:0000256" key="2">
    <source>
        <dbReference type="ARBA" id="ARBA00001946"/>
    </source>
</evidence>
<comment type="similarity">
    <text evidence="9 12">Belongs to the GARS family.</text>
</comment>
<dbReference type="Pfam" id="PF02843">
    <property type="entry name" value="GARS_C"/>
    <property type="match status" value="1"/>
</dbReference>
<evidence type="ECO:0000256" key="9">
    <source>
        <dbReference type="ARBA" id="ARBA00038345"/>
    </source>
</evidence>